<proteinExistence type="predicted"/>
<name>A0A6L2M0U1_TANCI</name>
<organism evidence="1">
    <name type="scientific">Tanacetum cinerariifolium</name>
    <name type="common">Dalmatian daisy</name>
    <name type="synonym">Chrysanthemum cinerariifolium</name>
    <dbReference type="NCBI Taxonomy" id="118510"/>
    <lineage>
        <taxon>Eukaryota</taxon>
        <taxon>Viridiplantae</taxon>
        <taxon>Streptophyta</taxon>
        <taxon>Embryophyta</taxon>
        <taxon>Tracheophyta</taxon>
        <taxon>Spermatophyta</taxon>
        <taxon>Magnoliopsida</taxon>
        <taxon>eudicotyledons</taxon>
        <taxon>Gunneridae</taxon>
        <taxon>Pentapetalae</taxon>
        <taxon>asterids</taxon>
        <taxon>campanulids</taxon>
        <taxon>Asterales</taxon>
        <taxon>Asteraceae</taxon>
        <taxon>Asteroideae</taxon>
        <taxon>Anthemideae</taxon>
        <taxon>Anthemidinae</taxon>
        <taxon>Tanacetum</taxon>
    </lineage>
</organism>
<protein>
    <submittedName>
        <fullName evidence="1">Uncharacterized protein</fullName>
    </submittedName>
</protein>
<sequence>MRNVGSMSPEELVAWEKEAGSPYLRKPPIKPRRKGIKFPCKNLFGHFLHYDSVADEVVLHDNWKYEGLSLDDYIDVRGSSTCCDLVNESFVYDVPSLSHLEKECFANDVVLDAGGSSVLYTVGTKLSLLLN</sequence>
<dbReference type="EMBL" id="BKCJ010005337">
    <property type="protein sequence ID" value="GEU66172.1"/>
    <property type="molecule type" value="Genomic_DNA"/>
</dbReference>
<gene>
    <name evidence="1" type="ORF">Tci_038150</name>
</gene>
<evidence type="ECO:0000313" key="1">
    <source>
        <dbReference type="EMBL" id="GEU66172.1"/>
    </source>
</evidence>
<dbReference type="AlphaFoldDB" id="A0A6L2M0U1"/>
<comment type="caution">
    <text evidence="1">The sequence shown here is derived from an EMBL/GenBank/DDBJ whole genome shotgun (WGS) entry which is preliminary data.</text>
</comment>
<accession>A0A6L2M0U1</accession>
<reference evidence="1" key="1">
    <citation type="journal article" date="2019" name="Sci. Rep.">
        <title>Draft genome of Tanacetum cinerariifolium, the natural source of mosquito coil.</title>
        <authorList>
            <person name="Yamashiro T."/>
            <person name="Shiraishi A."/>
            <person name="Satake H."/>
            <person name="Nakayama K."/>
        </authorList>
    </citation>
    <scope>NUCLEOTIDE SEQUENCE</scope>
</reference>